<dbReference type="AlphaFoldDB" id="A0ABD0K854"/>
<proteinExistence type="predicted"/>
<reference evidence="1 2" key="1">
    <citation type="journal article" date="2023" name="Sci. Data">
        <title>Genome assembly of the Korean intertidal mud-creeper Batillaria attramentaria.</title>
        <authorList>
            <person name="Patra A.K."/>
            <person name="Ho P.T."/>
            <person name="Jun S."/>
            <person name="Lee S.J."/>
            <person name="Kim Y."/>
            <person name="Won Y.J."/>
        </authorList>
    </citation>
    <scope>NUCLEOTIDE SEQUENCE [LARGE SCALE GENOMIC DNA]</scope>
    <source>
        <strain evidence="1">Wonlab-2016</strain>
    </source>
</reference>
<dbReference type="EMBL" id="JACVVK020000230">
    <property type="protein sequence ID" value="KAK7483244.1"/>
    <property type="molecule type" value="Genomic_DNA"/>
</dbReference>
<name>A0ABD0K854_9CAEN</name>
<accession>A0ABD0K854</accession>
<evidence type="ECO:0000313" key="2">
    <source>
        <dbReference type="Proteomes" id="UP001519460"/>
    </source>
</evidence>
<sequence length="118" mass="13187">MFWYSLTRPSLLIGKYASPKDFPSVSIWVAHPFVMNLSQPQRAGPLKLRRPQSVVLRVVGLLPKMVLKGRHWLYRGAGEVGRPSQAGLLLDCISRLSWGNGATLQRAQSSYLQPVWGS</sequence>
<dbReference type="Proteomes" id="UP001519460">
    <property type="component" value="Unassembled WGS sequence"/>
</dbReference>
<evidence type="ECO:0000313" key="1">
    <source>
        <dbReference type="EMBL" id="KAK7483244.1"/>
    </source>
</evidence>
<organism evidence="1 2">
    <name type="scientific">Batillaria attramentaria</name>
    <dbReference type="NCBI Taxonomy" id="370345"/>
    <lineage>
        <taxon>Eukaryota</taxon>
        <taxon>Metazoa</taxon>
        <taxon>Spiralia</taxon>
        <taxon>Lophotrochozoa</taxon>
        <taxon>Mollusca</taxon>
        <taxon>Gastropoda</taxon>
        <taxon>Caenogastropoda</taxon>
        <taxon>Sorbeoconcha</taxon>
        <taxon>Cerithioidea</taxon>
        <taxon>Batillariidae</taxon>
        <taxon>Batillaria</taxon>
    </lineage>
</organism>
<protein>
    <submittedName>
        <fullName evidence="1">Uncharacterized protein</fullName>
    </submittedName>
</protein>
<comment type="caution">
    <text evidence="1">The sequence shown here is derived from an EMBL/GenBank/DDBJ whole genome shotgun (WGS) entry which is preliminary data.</text>
</comment>
<keyword evidence="2" id="KW-1185">Reference proteome</keyword>
<gene>
    <name evidence="1" type="ORF">BaRGS_00025537</name>
</gene>